<evidence type="ECO:0000256" key="10">
    <source>
        <dbReference type="SAM" id="Coils"/>
    </source>
</evidence>
<dbReference type="GO" id="GO:0000139">
    <property type="term" value="C:Golgi membrane"/>
    <property type="evidence" value="ECO:0007669"/>
    <property type="project" value="UniProtKB-SubCell"/>
</dbReference>
<name>A0A1D1VLT0_RAMVA</name>
<evidence type="ECO:0000256" key="9">
    <source>
        <dbReference type="ARBA" id="ARBA00023136"/>
    </source>
</evidence>
<dbReference type="OrthoDB" id="422156at2759"/>
<reference evidence="13 14" key="1">
    <citation type="journal article" date="2016" name="Nat. Commun.">
        <title>Extremotolerant tardigrade genome and improved radiotolerance of human cultured cells by tardigrade-unique protein.</title>
        <authorList>
            <person name="Hashimoto T."/>
            <person name="Horikawa D.D."/>
            <person name="Saito Y."/>
            <person name="Kuwahara H."/>
            <person name="Kozuka-Hata H."/>
            <person name="Shin-I T."/>
            <person name="Minakuchi Y."/>
            <person name="Ohishi K."/>
            <person name="Motoyama A."/>
            <person name="Aizu T."/>
            <person name="Enomoto A."/>
            <person name="Kondo K."/>
            <person name="Tanaka S."/>
            <person name="Hara Y."/>
            <person name="Koshikawa S."/>
            <person name="Sagara H."/>
            <person name="Miura T."/>
            <person name="Yokobori S."/>
            <person name="Miyagawa K."/>
            <person name="Suzuki Y."/>
            <person name="Kubo T."/>
            <person name="Oyama M."/>
            <person name="Kohara Y."/>
            <person name="Fujiyama A."/>
            <person name="Arakawa K."/>
            <person name="Katayama T."/>
            <person name="Toyoda A."/>
            <person name="Kunieda T."/>
        </authorList>
    </citation>
    <scope>NUCLEOTIDE SEQUENCE [LARGE SCALE GENOMIC DNA]</scope>
    <source>
        <strain evidence="13 14">YOKOZUNA-1</strain>
    </source>
</reference>
<evidence type="ECO:0000256" key="8">
    <source>
        <dbReference type="ARBA" id="ARBA00023034"/>
    </source>
</evidence>
<dbReference type="GO" id="GO:0006888">
    <property type="term" value="P:endoplasmic reticulum to Golgi vesicle-mediated transport"/>
    <property type="evidence" value="ECO:0007669"/>
    <property type="project" value="InterPro"/>
</dbReference>
<dbReference type="GO" id="GO:0006906">
    <property type="term" value="P:vesicle fusion"/>
    <property type="evidence" value="ECO:0007669"/>
    <property type="project" value="TreeGrafter"/>
</dbReference>
<dbReference type="PANTHER" id="PTHR21094">
    <property type="entry name" value="GOS-28 SNARE- RELATED"/>
    <property type="match status" value="1"/>
</dbReference>
<evidence type="ECO:0000313" key="13">
    <source>
        <dbReference type="EMBL" id="GAV01901.1"/>
    </source>
</evidence>
<comment type="caution">
    <text evidence="13">The sequence shown here is derived from an EMBL/GenBank/DDBJ whole genome shotgun (WGS) entry which is preliminary data.</text>
</comment>
<dbReference type="PANTHER" id="PTHR21094:SF2">
    <property type="entry name" value="GOLGI SNAP RECEPTOR COMPLEX MEMBER 1"/>
    <property type="match status" value="1"/>
</dbReference>
<feature type="coiled-coil region" evidence="10">
    <location>
        <begin position="86"/>
        <end position="146"/>
    </location>
</feature>
<feature type="transmembrane region" description="Helical" evidence="12">
    <location>
        <begin position="231"/>
        <end position="250"/>
    </location>
</feature>
<evidence type="ECO:0000313" key="14">
    <source>
        <dbReference type="Proteomes" id="UP000186922"/>
    </source>
</evidence>
<keyword evidence="4" id="KW-0813">Transport</keyword>
<dbReference type="GO" id="GO:0005484">
    <property type="term" value="F:SNAP receptor activity"/>
    <property type="evidence" value="ECO:0007669"/>
    <property type="project" value="TreeGrafter"/>
</dbReference>
<dbReference type="EMBL" id="BDGG01000007">
    <property type="protein sequence ID" value="GAV01901.1"/>
    <property type="molecule type" value="Genomic_DNA"/>
</dbReference>
<feature type="region of interest" description="Disordered" evidence="11">
    <location>
        <begin position="43"/>
        <end position="62"/>
    </location>
</feature>
<dbReference type="AlphaFoldDB" id="A0A1D1VLT0"/>
<keyword evidence="9 12" id="KW-0472">Membrane</keyword>
<dbReference type="PIRSF" id="PIRSF027109">
    <property type="entry name" value="Golgi_SNARE"/>
    <property type="match status" value="1"/>
</dbReference>
<dbReference type="GO" id="GO:0015031">
    <property type="term" value="P:protein transport"/>
    <property type="evidence" value="ECO:0007669"/>
    <property type="project" value="UniProtKB-KW"/>
</dbReference>
<protein>
    <recommendedName>
        <fullName evidence="3">Golgi SNAP receptor complex member 1</fullName>
    </recommendedName>
</protein>
<gene>
    <name evidence="13" type="primary">RvY_12538-1</name>
    <name evidence="13" type="synonym">RvY_12538.1</name>
    <name evidence="13" type="ORF">RvY_12538</name>
</gene>
<dbReference type="InterPro" id="IPR023601">
    <property type="entry name" value="Golgi_SNAP_su1"/>
</dbReference>
<dbReference type="Pfam" id="PF12352">
    <property type="entry name" value="V-SNARE_C"/>
    <property type="match status" value="1"/>
</dbReference>
<keyword evidence="8" id="KW-0333">Golgi apparatus</keyword>
<evidence type="ECO:0000256" key="3">
    <source>
        <dbReference type="ARBA" id="ARBA00015612"/>
    </source>
</evidence>
<evidence type="ECO:0000256" key="5">
    <source>
        <dbReference type="ARBA" id="ARBA00022692"/>
    </source>
</evidence>
<proteinExistence type="inferred from homology"/>
<evidence type="ECO:0000256" key="12">
    <source>
        <dbReference type="SAM" id="Phobius"/>
    </source>
</evidence>
<dbReference type="GO" id="GO:0005801">
    <property type="term" value="C:cis-Golgi network"/>
    <property type="evidence" value="ECO:0007669"/>
    <property type="project" value="InterPro"/>
</dbReference>
<evidence type="ECO:0000256" key="2">
    <source>
        <dbReference type="ARBA" id="ARBA00008473"/>
    </source>
</evidence>
<evidence type="ECO:0000256" key="4">
    <source>
        <dbReference type="ARBA" id="ARBA00022448"/>
    </source>
</evidence>
<dbReference type="GO" id="GO:0031201">
    <property type="term" value="C:SNARE complex"/>
    <property type="evidence" value="ECO:0007669"/>
    <property type="project" value="TreeGrafter"/>
</dbReference>
<dbReference type="GO" id="GO:0048219">
    <property type="term" value="P:inter-Golgi cisterna vesicle-mediated transport"/>
    <property type="evidence" value="ECO:0007669"/>
    <property type="project" value="TreeGrafter"/>
</dbReference>
<dbReference type="GO" id="GO:0005797">
    <property type="term" value="C:Golgi medial cisterna"/>
    <property type="evidence" value="ECO:0007669"/>
    <property type="project" value="TreeGrafter"/>
</dbReference>
<accession>A0A1D1VLT0</accession>
<keyword evidence="6" id="KW-0653">Protein transport</keyword>
<dbReference type="STRING" id="947166.A0A1D1VLT0"/>
<keyword evidence="5 12" id="KW-0812">Transmembrane</keyword>
<dbReference type="Proteomes" id="UP000186922">
    <property type="component" value="Unassembled WGS sequence"/>
</dbReference>
<evidence type="ECO:0000256" key="1">
    <source>
        <dbReference type="ARBA" id="ARBA00004409"/>
    </source>
</evidence>
<keyword evidence="7 12" id="KW-1133">Transmembrane helix</keyword>
<comment type="similarity">
    <text evidence="2">Belongs to the GOSR1 family.</text>
</comment>
<evidence type="ECO:0000256" key="6">
    <source>
        <dbReference type="ARBA" id="ARBA00022927"/>
    </source>
</evidence>
<keyword evidence="14" id="KW-1185">Reference proteome</keyword>
<evidence type="ECO:0000256" key="7">
    <source>
        <dbReference type="ARBA" id="ARBA00022989"/>
    </source>
</evidence>
<evidence type="ECO:0000256" key="11">
    <source>
        <dbReference type="SAM" id="MobiDB-lite"/>
    </source>
</evidence>
<organism evidence="13 14">
    <name type="scientific">Ramazzottius varieornatus</name>
    <name type="common">Water bear</name>
    <name type="synonym">Tardigrade</name>
    <dbReference type="NCBI Taxonomy" id="947166"/>
    <lineage>
        <taxon>Eukaryota</taxon>
        <taxon>Metazoa</taxon>
        <taxon>Ecdysozoa</taxon>
        <taxon>Tardigrada</taxon>
        <taxon>Eutardigrada</taxon>
        <taxon>Parachela</taxon>
        <taxon>Hypsibioidea</taxon>
        <taxon>Ramazzottiidae</taxon>
        <taxon>Ramazzottius</taxon>
    </lineage>
</organism>
<sequence length="251" mass="28525">MQNRSMSTWPSSHWEDLRKQARTLENDVDAKLVNFSKLSTQPGIRRGRVNSRSDDYGLPRPSMQDTVPLLSATDDNLVFEALAVDIENQLSKLNNVNNQMADCVEKFNASPGAALLHTLQRHRDILQDYLQEFHKTKANVEQIRAREELFGPIKPVLTARRDPFTKENDHLKSSERMIDQQIGIAMMTKENLYSQRSTISGVVTRLGTLSGRFPAVNNIMQKINFRKRKDAIILGTVIGVCLFMVMVMIVP</sequence>
<comment type="subcellular location">
    <subcellularLocation>
        <location evidence="1">Golgi apparatus membrane</location>
        <topology evidence="1">Single-pass type IV membrane protein</topology>
    </subcellularLocation>
</comment>
<keyword evidence="10" id="KW-0175">Coiled coil</keyword>